<evidence type="ECO:0000259" key="7">
    <source>
        <dbReference type="Pfam" id="PF08159"/>
    </source>
</evidence>
<organism evidence="10 11">
    <name type="scientific">Tetraparma gracilis</name>
    <dbReference type="NCBI Taxonomy" id="2962635"/>
    <lineage>
        <taxon>Eukaryota</taxon>
        <taxon>Sar</taxon>
        <taxon>Stramenopiles</taxon>
        <taxon>Ochrophyta</taxon>
        <taxon>Bolidophyceae</taxon>
        <taxon>Parmales</taxon>
        <taxon>Triparmaceae</taxon>
        <taxon>Tetraparma</taxon>
    </lineage>
</organism>
<dbReference type="Proteomes" id="UP001165060">
    <property type="component" value="Unassembled WGS sequence"/>
</dbReference>
<dbReference type="Pfam" id="PF23097">
    <property type="entry name" value="NOL10_2nd"/>
    <property type="match status" value="1"/>
</dbReference>
<keyword evidence="4" id="KW-0677">Repeat</keyword>
<dbReference type="InterPro" id="IPR040382">
    <property type="entry name" value="NOL10/Enp2"/>
</dbReference>
<feature type="compositionally biased region" description="Acidic residues" evidence="6">
    <location>
        <begin position="431"/>
        <end position="453"/>
    </location>
</feature>
<proteinExistence type="inferred from homology"/>
<feature type="region of interest" description="Disordered" evidence="6">
    <location>
        <begin position="368"/>
        <end position="388"/>
    </location>
</feature>
<dbReference type="Pfam" id="PF23098">
    <property type="entry name" value="Beta-prop_NOL10_N"/>
    <property type="match status" value="2"/>
</dbReference>
<comment type="similarity">
    <text evidence="2">Belongs to the WD repeat NOL10/ENP2 family.</text>
</comment>
<evidence type="ECO:0000259" key="9">
    <source>
        <dbReference type="Pfam" id="PF23098"/>
    </source>
</evidence>
<name>A0ABQ6M4Y6_9STRA</name>
<keyword evidence="11" id="KW-1185">Reference proteome</keyword>
<accession>A0ABQ6M4Y6</accession>
<evidence type="ECO:0000256" key="4">
    <source>
        <dbReference type="ARBA" id="ARBA00022737"/>
    </source>
</evidence>
<dbReference type="InterPro" id="IPR036322">
    <property type="entry name" value="WD40_repeat_dom_sf"/>
</dbReference>
<keyword evidence="5" id="KW-0539">Nucleus</keyword>
<dbReference type="Pfam" id="PF08159">
    <property type="entry name" value="NUC153"/>
    <property type="match status" value="1"/>
</dbReference>
<feature type="non-terminal residue" evidence="10">
    <location>
        <position position="1"/>
    </location>
</feature>
<feature type="domain" description="Nucleolar protein 10-like N-terminal" evidence="9">
    <location>
        <begin position="194"/>
        <end position="264"/>
    </location>
</feature>
<dbReference type="PANTHER" id="PTHR14927:SF0">
    <property type="entry name" value="NUCLEOLAR PROTEIN 10"/>
    <property type="match status" value="1"/>
</dbReference>
<dbReference type="PANTHER" id="PTHR14927">
    <property type="entry name" value="NUCLEOLAR PROTEIN 10"/>
    <property type="match status" value="1"/>
</dbReference>
<dbReference type="InterPro" id="IPR056551">
    <property type="entry name" value="Beta-prop_NOL10_N"/>
</dbReference>
<evidence type="ECO:0000313" key="10">
    <source>
        <dbReference type="EMBL" id="GMI19506.1"/>
    </source>
</evidence>
<sequence length="635" mass="68428">LLPPPTPRGHSSAPGTTCIAVSPTHKLTCVGAEDGVARFYDARVSPSSSSSSSSSSSPCAPTSPFITLDVAAATKSYGFSDSPAPAELTSCAFSASGVHLSLGTSHGVVALYDVRSSRPLHVKEHQYGLPIHTTQFHEGSGTVLSADKKIVKAWRYTSGGSAFGGMGEVATGLFGGGDSDDESALPKADSTAMGSVVCNIEGEGDLNHFMVCGDSLDPKASKSGLVMCAGEQSRIQAYYSPDLGTAPRWCSFLDNITEELEERGINDELTSSAAAESVYDDYKFLSREEVTKLGIDNLIGTPLLRGYMHGFFIDTALYSKVRSVANPFEYEEYRKKKVREKVEAKAASRITPKAKVAKGKGVNKELADRLEAKSGSKASKDKKSSKAASSLLSDDRFGNLFENSDFAINEDSEEFKLRNPSGVAAKRQMGNDDDDMDSDKEEEEEAVESDAGDDVAGFDKVGDTWGDESADSGGDDGADSGSESENSMNEDGFMKAKVRGDRYEAMKRLEKEEKAAKKKSAKANKRQKKQLFEASNYDDDNVVHAALGDDEAAREVRRKERESELPLAERVKMAEQEAKEREVLRKTGGGGKGVVREYTYNPKKKGKKGAEEDEEGGGRGEKKRERRGVKGLKLK</sequence>
<evidence type="ECO:0000259" key="8">
    <source>
        <dbReference type="Pfam" id="PF23097"/>
    </source>
</evidence>
<comment type="caution">
    <text evidence="10">The sequence shown here is derived from an EMBL/GenBank/DDBJ whole genome shotgun (WGS) entry which is preliminary data.</text>
</comment>
<feature type="compositionally biased region" description="Basic and acidic residues" evidence="6">
    <location>
        <begin position="368"/>
        <end position="384"/>
    </location>
</feature>
<dbReference type="EMBL" id="BRYB01003723">
    <property type="protein sequence ID" value="GMI19506.1"/>
    <property type="molecule type" value="Genomic_DNA"/>
</dbReference>
<feature type="domain" description="Nucleolar protein 10-like N-terminal" evidence="9">
    <location>
        <begin position="94"/>
        <end position="163"/>
    </location>
</feature>
<dbReference type="InterPro" id="IPR056550">
    <property type="entry name" value="NOL10_2nd"/>
</dbReference>
<evidence type="ECO:0000256" key="3">
    <source>
        <dbReference type="ARBA" id="ARBA00022574"/>
    </source>
</evidence>
<dbReference type="InterPro" id="IPR012580">
    <property type="entry name" value="NUC153"/>
</dbReference>
<feature type="domain" description="NUC153" evidence="7">
    <location>
        <begin position="394"/>
        <end position="421"/>
    </location>
</feature>
<dbReference type="Gene3D" id="2.130.10.10">
    <property type="entry name" value="YVTN repeat-like/Quinoprotein amine dehydrogenase"/>
    <property type="match status" value="1"/>
</dbReference>
<evidence type="ECO:0000256" key="2">
    <source>
        <dbReference type="ARBA" id="ARBA00005264"/>
    </source>
</evidence>
<protein>
    <recommendedName>
        <fullName evidence="12">NUC153 domain-containing protein</fullName>
    </recommendedName>
</protein>
<feature type="compositionally biased region" description="Acidic residues" evidence="6">
    <location>
        <begin position="465"/>
        <end position="478"/>
    </location>
</feature>
<evidence type="ECO:0000256" key="1">
    <source>
        <dbReference type="ARBA" id="ARBA00004604"/>
    </source>
</evidence>
<gene>
    <name evidence="10" type="ORF">TeGR_g9051</name>
</gene>
<feature type="region of interest" description="Disordered" evidence="6">
    <location>
        <begin position="417"/>
        <end position="635"/>
    </location>
</feature>
<comment type="subcellular location">
    <subcellularLocation>
        <location evidence="1">Nucleus</location>
        <location evidence="1">Nucleolus</location>
    </subcellularLocation>
</comment>
<keyword evidence="3" id="KW-0853">WD repeat</keyword>
<feature type="compositionally biased region" description="Basic residues" evidence="6">
    <location>
        <begin position="516"/>
        <end position="529"/>
    </location>
</feature>
<feature type="domain" description="Nucleolar protein 10-like second" evidence="8">
    <location>
        <begin position="278"/>
        <end position="326"/>
    </location>
</feature>
<reference evidence="10 11" key="1">
    <citation type="journal article" date="2023" name="Commun. Biol.">
        <title>Genome analysis of Parmales, the sister group of diatoms, reveals the evolutionary specialization of diatoms from phago-mixotrophs to photoautotrophs.</title>
        <authorList>
            <person name="Ban H."/>
            <person name="Sato S."/>
            <person name="Yoshikawa S."/>
            <person name="Yamada K."/>
            <person name="Nakamura Y."/>
            <person name="Ichinomiya M."/>
            <person name="Sato N."/>
            <person name="Blanc-Mathieu R."/>
            <person name="Endo H."/>
            <person name="Kuwata A."/>
            <person name="Ogata H."/>
        </authorList>
    </citation>
    <scope>NUCLEOTIDE SEQUENCE [LARGE SCALE GENOMIC DNA]</scope>
</reference>
<feature type="compositionally biased region" description="Basic and acidic residues" evidence="6">
    <location>
        <begin position="551"/>
        <end position="585"/>
    </location>
</feature>
<dbReference type="SUPFAM" id="SSF50978">
    <property type="entry name" value="WD40 repeat-like"/>
    <property type="match status" value="1"/>
</dbReference>
<feature type="compositionally biased region" description="Basic and acidic residues" evidence="6">
    <location>
        <begin position="492"/>
        <end position="515"/>
    </location>
</feature>
<evidence type="ECO:0000313" key="11">
    <source>
        <dbReference type="Proteomes" id="UP001165060"/>
    </source>
</evidence>
<evidence type="ECO:0008006" key="12">
    <source>
        <dbReference type="Google" id="ProtNLM"/>
    </source>
</evidence>
<evidence type="ECO:0000256" key="5">
    <source>
        <dbReference type="ARBA" id="ARBA00023242"/>
    </source>
</evidence>
<dbReference type="InterPro" id="IPR015943">
    <property type="entry name" value="WD40/YVTN_repeat-like_dom_sf"/>
</dbReference>
<feature type="compositionally biased region" description="Basic residues" evidence="6">
    <location>
        <begin position="624"/>
        <end position="635"/>
    </location>
</feature>
<evidence type="ECO:0000256" key="6">
    <source>
        <dbReference type="SAM" id="MobiDB-lite"/>
    </source>
</evidence>